<protein>
    <recommendedName>
        <fullName evidence="4">Tetratricopeptide repeat protein 1</fullName>
    </recommendedName>
</protein>
<accession>A0A8J8WGV5</accession>
<dbReference type="InterPro" id="IPR011990">
    <property type="entry name" value="TPR-like_helical_dom_sf"/>
</dbReference>
<dbReference type="EMBL" id="WIWV01000068">
    <property type="protein sequence ID" value="KAF7715084.1"/>
    <property type="molecule type" value="Genomic_DNA"/>
</dbReference>
<dbReference type="Pfam" id="PF13424">
    <property type="entry name" value="TPR_12"/>
    <property type="match status" value="1"/>
</dbReference>
<feature type="compositionally biased region" description="Basic and acidic residues" evidence="1">
    <location>
        <begin position="10"/>
        <end position="24"/>
    </location>
</feature>
<dbReference type="InterPro" id="IPR052769">
    <property type="entry name" value="TPR_domain_protein"/>
</dbReference>
<keyword evidence="3" id="KW-1185">Reference proteome</keyword>
<dbReference type="SMART" id="SM00028">
    <property type="entry name" value="TPR"/>
    <property type="match status" value="2"/>
</dbReference>
<dbReference type="OrthoDB" id="1872379at2759"/>
<evidence type="ECO:0000313" key="2">
    <source>
        <dbReference type="EMBL" id="KAF7715084.1"/>
    </source>
</evidence>
<dbReference type="InterPro" id="IPR019734">
    <property type="entry name" value="TPR_rpt"/>
</dbReference>
<dbReference type="PANTHER" id="PTHR46014">
    <property type="entry name" value="TETRATRICOPEPTIDE REPEAT PROTEIN 1"/>
    <property type="match status" value="1"/>
</dbReference>
<feature type="region of interest" description="Disordered" evidence="1">
    <location>
        <begin position="1"/>
        <end position="40"/>
    </location>
</feature>
<dbReference type="AlphaFoldDB" id="A0A8J8WGV5"/>
<proteinExistence type="predicted"/>
<organism evidence="2 3">
    <name type="scientific">Penicillium ucsense</name>
    <dbReference type="NCBI Taxonomy" id="2839758"/>
    <lineage>
        <taxon>Eukaryota</taxon>
        <taxon>Fungi</taxon>
        <taxon>Dikarya</taxon>
        <taxon>Ascomycota</taxon>
        <taxon>Pezizomycotina</taxon>
        <taxon>Eurotiomycetes</taxon>
        <taxon>Eurotiomycetidae</taxon>
        <taxon>Eurotiales</taxon>
        <taxon>Aspergillaceae</taxon>
        <taxon>Penicillium</taxon>
    </lineage>
</organism>
<sequence>MAAEHQPGPRQDRKEPVQDPHTQDDDSDSDEDEFHDARFPAEEEARLLKESQEIKKEANSLFTAGCYDQAISTYDRALSSCPNYLDYDVAVLRSNIAACCLKMEDWKAAIDSATASLDRLEKIIPMTDGENEIGKGKRASDPVATSTEHTDVVELSASDAEAEEKQLAQLKDLDTQRTNVLRIRAKSLMRRAKAKSNLGGWGNLQGALEDYQVLSSMETLPSDEKRIVQKALRELPPRVNEAKDKEVGEMMSKMKELGNGFLKPFGLSTDNFKFVQDPNTGGYSMNFQS</sequence>
<evidence type="ECO:0000256" key="1">
    <source>
        <dbReference type="SAM" id="MobiDB-lite"/>
    </source>
</evidence>
<comment type="caution">
    <text evidence="2">The sequence shown here is derived from an EMBL/GenBank/DDBJ whole genome shotgun (WGS) entry which is preliminary data.</text>
</comment>
<evidence type="ECO:0000313" key="3">
    <source>
        <dbReference type="Proteomes" id="UP000631181"/>
    </source>
</evidence>
<reference evidence="2" key="1">
    <citation type="journal article" date="2020" name="Front. Microbiol.">
        <title>Gene regulatory networks of Penicillium echinulatum 2HH and Penicillium oxalicum 114-2 inferred by a computational biology approach.</title>
        <authorList>
            <person name="Lenz A.R."/>
            <person name="Galan-Vasquez E."/>
            <person name="Balbinot E."/>
            <person name="De Abreu F.P."/>
            <person name="De Oliveira N.S."/>
            <person name="Da Rosa L.O."/>
            <person name="De Avila E Silva S."/>
            <person name="Camassola M."/>
            <person name="Dillon A.J.P."/>
            <person name="Perez-Rueda E."/>
        </authorList>
    </citation>
    <scope>NUCLEOTIDE SEQUENCE</scope>
    <source>
        <strain evidence="2">S1M29</strain>
    </source>
</reference>
<name>A0A8J8WGV5_9EURO</name>
<feature type="compositionally biased region" description="Acidic residues" evidence="1">
    <location>
        <begin position="25"/>
        <end position="34"/>
    </location>
</feature>
<dbReference type="Proteomes" id="UP000631181">
    <property type="component" value="Unassembled WGS sequence"/>
</dbReference>
<dbReference type="Gene3D" id="1.25.40.10">
    <property type="entry name" value="Tetratricopeptide repeat domain"/>
    <property type="match status" value="1"/>
</dbReference>
<dbReference type="SUPFAM" id="SSF48452">
    <property type="entry name" value="TPR-like"/>
    <property type="match status" value="1"/>
</dbReference>
<gene>
    <name evidence="2" type="ORF">PECM_007443</name>
</gene>
<evidence type="ECO:0008006" key="4">
    <source>
        <dbReference type="Google" id="ProtNLM"/>
    </source>
</evidence>
<dbReference type="PANTHER" id="PTHR46014:SF1">
    <property type="entry name" value="TETRATRICOPEPTIDE REPEAT PROTEIN 1"/>
    <property type="match status" value="1"/>
</dbReference>